<evidence type="ECO:0000256" key="5">
    <source>
        <dbReference type="SAM" id="SignalP"/>
    </source>
</evidence>
<comment type="subcellular location">
    <subcellularLocation>
        <location evidence="1">Membrane</location>
    </subcellularLocation>
</comment>
<dbReference type="Pfam" id="PF01094">
    <property type="entry name" value="ANF_receptor"/>
    <property type="match status" value="1"/>
</dbReference>
<evidence type="ECO:0000256" key="1">
    <source>
        <dbReference type="ARBA" id="ARBA00004370"/>
    </source>
</evidence>
<evidence type="ECO:0000256" key="4">
    <source>
        <dbReference type="ARBA" id="ARBA00023136"/>
    </source>
</evidence>
<dbReference type="InterPro" id="IPR052612">
    <property type="entry name" value="ANP_Clearance_Receptor"/>
</dbReference>
<keyword evidence="8" id="KW-1185">Reference proteome</keyword>
<dbReference type="Proteomes" id="UP001347796">
    <property type="component" value="Unassembled WGS sequence"/>
</dbReference>
<accession>A0AAN8K3C1</accession>
<evidence type="ECO:0000259" key="6">
    <source>
        <dbReference type="Pfam" id="PF01094"/>
    </source>
</evidence>
<dbReference type="GO" id="GO:0017046">
    <property type="term" value="F:peptide hormone binding"/>
    <property type="evidence" value="ECO:0007669"/>
    <property type="project" value="TreeGrafter"/>
</dbReference>
<keyword evidence="4" id="KW-0472">Membrane</keyword>
<reference evidence="7 8" key="1">
    <citation type="submission" date="2024-01" db="EMBL/GenBank/DDBJ databases">
        <title>The genome of the rayed Mediterranean limpet Patella caerulea (Linnaeus, 1758).</title>
        <authorList>
            <person name="Anh-Thu Weber A."/>
            <person name="Halstead-Nussloch G."/>
        </authorList>
    </citation>
    <scope>NUCLEOTIDE SEQUENCE [LARGE SCALE GENOMIC DNA]</scope>
    <source>
        <strain evidence="7">AATW-2023a</strain>
        <tissue evidence="7">Whole specimen</tissue>
    </source>
</reference>
<evidence type="ECO:0000313" key="7">
    <source>
        <dbReference type="EMBL" id="KAK6184968.1"/>
    </source>
</evidence>
<dbReference type="GO" id="GO:0007165">
    <property type="term" value="P:signal transduction"/>
    <property type="evidence" value="ECO:0007669"/>
    <property type="project" value="TreeGrafter"/>
</dbReference>
<dbReference type="PANTHER" id="PTHR44755">
    <property type="entry name" value="NATRIURETIC PEPTIDE RECEPTOR 3-RELATED"/>
    <property type="match status" value="1"/>
</dbReference>
<feature type="chain" id="PRO_5043055542" description="Receptor ligand binding region domain-containing protein" evidence="5">
    <location>
        <begin position="24"/>
        <end position="232"/>
    </location>
</feature>
<feature type="domain" description="Receptor ligand binding region" evidence="6">
    <location>
        <begin position="47"/>
        <end position="189"/>
    </location>
</feature>
<organism evidence="7 8">
    <name type="scientific">Patella caerulea</name>
    <name type="common">Rayed Mediterranean limpet</name>
    <dbReference type="NCBI Taxonomy" id="87958"/>
    <lineage>
        <taxon>Eukaryota</taxon>
        <taxon>Metazoa</taxon>
        <taxon>Spiralia</taxon>
        <taxon>Lophotrochozoa</taxon>
        <taxon>Mollusca</taxon>
        <taxon>Gastropoda</taxon>
        <taxon>Patellogastropoda</taxon>
        <taxon>Patelloidea</taxon>
        <taxon>Patellidae</taxon>
        <taxon>Patella</taxon>
    </lineage>
</organism>
<dbReference type="PANTHER" id="PTHR44755:SF8">
    <property type="entry name" value="RECEPTOR LIGAND BINDING REGION DOMAIN-CONTAINING PROTEIN"/>
    <property type="match status" value="1"/>
</dbReference>
<proteinExistence type="predicted"/>
<keyword evidence="2" id="KW-0812">Transmembrane</keyword>
<gene>
    <name evidence="7" type="ORF">SNE40_007305</name>
</gene>
<protein>
    <recommendedName>
        <fullName evidence="6">Receptor ligand binding region domain-containing protein</fullName>
    </recommendedName>
</protein>
<dbReference type="InterPro" id="IPR028082">
    <property type="entry name" value="Peripla_BP_I"/>
</dbReference>
<dbReference type="AlphaFoldDB" id="A0AAN8K3C1"/>
<name>A0AAN8K3C1_PATCE</name>
<feature type="signal peptide" evidence="5">
    <location>
        <begin position="1"/>
        <end position="23"/>
    </location>
</feature>
<evidence type="ECO:0000256" key="3">
    <source>
        <dbReference type="ARBA" id="ARBA00022989"/>
    </source>
</evidence>
<keyword evidence="3" id="KW-1133">Transmembrane helix</keyword>
<dbReference type="EMBL" id="JAZGQO010000006">
    <property type="protein sequence ID" value="KAK6184968.1"/>
    <property type="molecule type" value="Genomic_DNA"/>
</dbReference>
<dbReference type="SUPFAM" id="SSF53822">
    <property type="entry name" value="Periplasmic binding protein-like I"/>
    <property type="match status" value="1"/>
</dbReference>
<comment type="caution">
    <text evidence="7">The sequence shown here is derived from an EMBL/GenBank/DDBJ whole genome shotgun (WGS) entry which is preliminary data.</text>
</comment>
<keyword evidence="5" id="KW-0732">Signal</keyword>
<sequence length="232" mass="26316">MNWKRSLTLLCFTILISSSTVETREDIKIGVILPMSTEDLWILPKTSPAIDIAVKKVMKRENLLRGRKILVTYEDSKCDETEGPLRAIDMYVKKSAHVFLGPACNYAVAPVARFSYSWNIPVISAGALVSAFEDKSEYKLLTRIMGSYAKLGHFVEEAFDMFDWSVVGLLYSSKKGPNDGRSSCYFAVEPLFHAMTRKTNQKPWHESFDEEDKVLLDYGKLLTKASKHTRSK</sequence>
<evidence type="ECO:0000313" key="8">
    <source>
        <dbReference type="Proteomes" id="UP001347796"/>
    </source>
</evidence>
<dbReference type="GO" id="GO:0038023">
    <property type="term" value="F:signaling receptor activity"/>
    <property type="evidence" value="ECO:0007669"/>
    <property type="project" value="TreeGrafter"/>
</dbReference>
<evidence type="ECO:0000256" key="2">
    <source>
        <dbReference type="ARBA" id="ARBA00022692"/>
    </source>
</evidence>
<dbReference type="GO" id="GO:0016020">
    <property type="term" value="C:membrane"/>
    <property type="evidence" value="ECO:0007669"/>
    <property type="project" value="UniProtKB-SubCell"/>
</dbReference>
<dbReference type="InterPro" id="IPR001828">
    <property type="entry name" value="ANF_lig-bd_rcpt"/>
</dbReference>
<dbReference type="Gene3D" id="3.40.50.2300">
    <property type="match status" value="1"/>
</dbReference>